<dbReference type="Proteomes" id="UP000789342">
    <property type="component" value="Unassembled WGS sequence"/>
</dbReference>
<dbReference type="EMBL" id="CAJVPV010009935">
    <property type="protein sequence ID" value="CAG8646403.1"/>
    <property type="molecule type" value="Genomic_DNA"/>
</dbReference>
<gene>
    <name evidence="1" type="ORF">AMORRO_LOCUS9754</name>
</gene>
<organism evidence="1 2">
    <name type="scientific">Acaulospora morrowiae</name>
    <dbReference type="NCBI Taxonomy" id="94023"/>
    <lineage>
        <taxon>Eukaryota</taxon>
        <taxon>Fungi</taxon>
        <taxon>Fungi incertae sedis</taxon>
        <taxon>Mucoromycota</taxon>
        <taxon>Glomeromycotina</taxon>
        <taxon>Glomeromycetes</taxon>
        <taxon>Diversisporales</taxon>
        <taxon>Acaulosporaceae</taxon>
        <taxon>Acaulospora</taxon>
    </lineage>
</organism>
<sequence length="62" mass="6522">MASRCCSDCKSSKNVSDSDNYFQTCGISVSTLVSSSSTIEKSNLSDTAAKVITALAKHADEK</sequence>
<dbReference type="AlphaFoldDB" id="A0A9N9DSC9"/>
<keyword evidence="2" id="KW-1185">Reference proteome</keyword>
<reference evidence="1" key="1">
    <citation type="submission" date="2021-06" db="EMBL/GenBank/DDBJ databases">
        <authorList>
            <person name="Kallberg Y."/>
            <person name="Tangrot J."/>
            <person name="Rosling A."/>
        </authorList>
    </citation>
    <scope>NUCLEOTIDE SEQUENCE</scope>
    <source>
        <strain evidence="1">CL551</strain>
    </source>
</reference>
<name>A0A9N9DSC9_9GLOM</name>
<evidence type="ECO:0000313" key="2">
    <source>
        <dbReference type="Proteomes" id="UP000789342"/>
    </source>
</evidence>
<protein>
    <submittedName>
        <fullName evidence="1">9998_t:CDS:1</fullName>
    </submittedName>
</protein>
<evidence type="ECO:0000313" key="1">
    <source>
        <dbReference type="EMBL" id="CAG8646403.1"/>
    </source>
</evidence>
<feature type="non-terminal residue" evidence="1">
    <location>
        <position position="62"/>
    </location>
</feature>
<proteinExistence type="predicted"/>
<comment type="caution">
    <text evidence="1">The sequence shown here is derived from an EMBL/GenBank/DDBJ whole genome shotgun (WGS) entry which is preliminary data.</text>
</comment>
<accession>A0A9N9DSC9</accession>